<evidence type="ECO:0000256" key="4">
    <source>
        <dbReference type="ARBA" id="ARBA00022692"/>
    </source>
</evidence>
<dbReference type="InterPro" id="IPR049142">
    <property type="entry name" value="MS_channel_1st"/>
</dbReference>
<dbReference type="SUPFAM" id="SSF82689">
    <property type="entry name" value="Mechanosensitive channel protein MscS (YggB), C-terminal domain"/>
    <property type="match status" value="1"/>
</dbReference>
<accession>A0A1M5YLB0</accession>
<evidence type="ECO:0000256" key="7">
    <source>
        <dbReference type="SAM" id="Phobius"/>
    </source>
</evidence>
<dbReference type="InterPro" id="IPR011066">
    <property type="entry name" value="MscS_channel_C_sf"/>
</dbReference>
<evidence type="ECO:0000313" key="12">
    <source>
        <dbReference type="Proteomes" id="UP000183995"/>
    </source>
</evidence>
<organism evidence="11 12">
    <name type="scientific">Sporobacter termitidis DSM 10068</name>
    <dbReference type="NCBI Taxonomy" id="1123282"/>
    <lineage>
        <taxon>Bacteria</taxon>
        <taxon>Bacillati</taxon>
        <taxon>Bacillota</taxon>
        <taxon>Clostridia</taxon>
        <taxon>Eubacteriales</taxon>
        <taxon>Oscillospiraceae</taxon>
        <taxon>Sporobacter</taxon>
    </lineage>
</organism>
<protein>
    <submittedName>
        <fullName evidence="11">Small-conductance mechanosensitive channel</fullName>
    </submittedName>
</protein>
<dbReference type="InterPro" id="IPR023408">
    <property type="entry name" value="MscS_beta-dom_sf"/>
</dbReference>
<dbReference type="Pfam" id="PF21088">
    <property type="entry name" value="MS_channel_1st"/>
    <property type="match status" value="1"/>
</dbReference>
<feature type="domain" description="Mechanosensitive ion channel transmembrane helices 2/3" evidence="10">
    <location>
        <begin position="156"/>
        <end position="197"/>
    </location>
</feature>
<dbReference type="STRING" id="1123282.SAMN02745823_02599"/>
<evidence type="ECO:0000256" key="3">
    <source>
        <dbReference type="ARBA" id="ARBA00022475"/>
    </source>
</evidence>
<dbReference type="GO" id="GO:0055085">
    <property type="term" value="P:transmembrane transport"/>
    <property type="evidence" value="ECO:0007669"/>
    <property type="project" value="InterPro"/>
</dbReference>
<feature type="transmembrane region" description="Helical" evidence="7">
    <location>
        <begin position="183"/>
        <end position="211"/>
    </location>
</feature>
<dbReference type="SUPFAM" id="SSF82861">
    <property type="entry name" value="Mechanosensitive channel protein MscS (YggB), transmembrane region"/>
    <property type="match status" value="1"/>
</dbReference>
<dbReference type="Proteomes" id="UP000183995">
    <property type="component" value="Unassembled WGS sequence"/>
</dbReference>
<comment type="similarity">
    <text evidence="2">Belongs to the MscS (TC 1.A.23) family.</text>
</comment>
<feature type="transmembrane region" description="Helical" evidence="7">
    <location>
        <begin position="36"/>
        <end position="57"/>
    </location>
</feature>
<dbReference type="Gene3D" id="1.10.287.1260">
    <property type="match status" value="1"/>
</dbReference>
<keyword evidence="12" id="KW-1185">Reference proteome</keyword>
<keyword evidence="3" id="KW-1003">Cell membrane</keyword>
<feature type="domain" description="Mechanosensitive ion channel MscS C-terminal" evidence="9">
    <location>
        <begin position="272"/>
        <end position="356"/>
    </location>
</feature>
<dbReference type="Gene3D" id="2.30.30.60">
    <property type="match status" value="1"/>
</dbReference>
<keyword evidence="6 7" id="KW-0472">Membrane</keyword>
<feature type="domain" description="Mechanosensitive ion channel MscS" evidence="8">
    <location>
        <begin position="199"/>
        <end position="264"/>
    </location>
</feature>
<dbReference type="GO" id="GO:0005886">
    <property type="term" value="C:plasma membrane"/>
    <property type="evidence" value="ECO:0007669"/>
    <property type="project" value="UniProtKB-SubCell"/>
</dbReference>
<name>A0A1M5YLB0_9FIRM</name>
<feature type="transmembrane region" description="Helical" evidence="7">
    <location>
        <begin position="149"/>
        <end position="171"/>
    </location>
</feature>
<dbReference type="InterPro" id="IPR011014">
    <property type="entry name" value="MscS_channel_TM-2"/>
</dbReference>
<dbReference type="Gene3D" id="3.30.70.100">
    <property type="match status" value="1"/>
</dbReference>
<keyword evidence="4 7" id="KW-0812">Transmembrane</keyword>
<dbReference type="AlphaFoldDB" id="A0A1M5YLB0"/>
<dbReference type="Pfam" id="PF00924">
    <property type="entry name" value="MS_channel_2nd"/>
    <property type="match status" value="1"/>
</dbReference>
<dbReference type="PANTHER" id="PTHR30566">
    <property type="entry name" value="YNAI-RELATED MECHANOSENSITIVE ION CHANNEL"/>
    <property type="match status" value="1"/>
</dbReference>
<evidence type="ECO:0000259" key="10">
    <source>
        <dbReference type="Pfam" id="PF21088"/>
    </source>
</evidence>
<evidence type="ECO:0000313" key="11">
    <source>
        <dbReference type="EMBL" id="SHI12624.1"/>
    </source>
</evidence>
<evidence type="ECO:0000259" key="8">
    <source>
        <dbReference type="Pfam" id="PF00924"/>
    </source>
</evidence>
<dbReference type="Pfam" id="PF21082">
    <property type="entry name" value="MS_channel_3rd"/>
    <property type="match status" value="1"/>
</dbReference>
<dbReference type="EMBL" id="FQXV01000009">
    <property type="protein sequence ID" value="SHI12624.1"/>
    <property type="molecule type" value="Genomic_DNA"/>
</dbReference>
<sequence length="379" mass="42636">MSANGRFESYDITDSAFERRELMQEFLDYKVLDNTILDYILFLIALVACWTVIRIAAKIFMRHFGVRADPPAYHQIVRDIGRYLCPAAYFAAFYMCTKLLKLSPALEKIVAGLAIAIIVVMGAVFISSVAVFAFNRYWESKRKDEEDLLAARFISGLIKIVVWGIAILLFLDNVGVKVTSLVAGLGISGIAVAFAAQTVLTDVFCFFTILFDRPFEIGDFIEAGDKSGTVEHIGVKTTRLRALSGEQLIFSNKDLTSSRIQNYKTMEQRRVLFTLGVTYDTPPEKLKEIPDIMKNIVEGIADTKFSRCHFVTFGEYGLNFETAYIIMSSDYDKYMDIHQQVNLSIKEIFDQNGIEFAVPAQLLKIPGTARPPVNKKLPS</sequence>
<keyword evidence="5 7" id="KW-1133">Transmembrane helix</keyword>
<dbReference type="InterPro" id="IPR010920">
    <property type="entry name" value="LSM_dom_sf"/>
</dbReference>
<dbReference type="SUPFAM" id="SSF50182">
    <property type="entry name" value="Sm-like ribonucleoproteins"/>
    <property type="match status" value="1"/>
</dbReference>
<dbReference type="PANTHER" id="PTHR30566:SF25">
    <property type="entry name" value="INNER MEMBRANE PROTEIN"/>
    <property type="match status" value="1"/>
</dbReference>
<feature type="transmembrane region" description="Helical" evidence="7">
    <location>
        <begin position="109"/>
        <end position="137"/>
    </location>
</feature>
<evidence type="ECO:0000256" key="5">
    <source>
        <dbReference type="ARBA" id="ARBA00022989"/>
    </source>
</evidence>
<dbReference type="InterPro" id="IPR006685">
    <property type="entry name" value="MscS_channel_2nd"/>
</dbReference>
<evidence type="ECO:0000259" key="9">
    <source>
        <dbReference type="Pfam" id="PF21082"/>
    </source>
</evidence>
<dbReference type="InterPro" id="IPR049278">
    <property type="entry name" value="MS_channel_C"/>
</dbReference>
<proteinExistence type="inferred from homology"/>
<evidence type="ECO:0000256" key="6">
    <source>
        <dbReference type="ARBA" id="ARBA00023136"/>
    </source>
</evidence>
<gene>
    <name evidence="11" type="ORF">SAMN02745823_02599</name>
</gene>
<evidence type="ECO:0000256" key="1">
    <source>
        <dbReference type="ARBA" id="ARBA00004651"/>
    </source>
</evidence>
<reference evidence="11 12" key="1">
    <citation type="submission" date="2016-11" db="EMBL/GenBank/DDBJ databases">
        <authorList>
            <person name="Jaros S."/>
            <person name="Januszkiewicz K."/>
            <person name="Wedrychowicz H."/>
        </authorList>
    </citation>
    <scope>NUCLEOTIDE SEQUENCE [LARGE SCALE GENOMIC DNA]</scope>
    <source>
        <strain evidence="11 12">DSM 10068</strain>
    </source>
</reference>
<evidence type="ECO:0000256" key="2">
    <source>
        <dbReference type="ARBA" id="ARBA00008017"/>
    </source>
</evidence>
<comment type="subcellular location">
    <subcellularLocation>
        <location evidence="1">Cell membrane</location>
        <topology evidence="1">Multi-pass membrane protein</topology>
    </subcellularLocation>
</comment>